<comment type="caution">
    <text evidence="2">The sequence shown here is derived from an EMBL/GenBank/DDBJ whole genome shotgun (WGS) entry which is preliminary data.</text>
</comment>
<dbReference type="EMBL" id="JXTB01000418">
    <property type="protein sequence ID" value="PON41301.1"/>
    <property type="molecule type" value="Genomic_DNA"/>
</dbReference>
<feature type="region of interest" description="Disordered" evidence="1">
    <location>
        <begin position="37"/>
        <end position="56"/>
    </location>
</feature>
<keyword evidence="3" id="KW-1185">Reference proteome</keyword>
<accession>A0A2P5AXQ7</accession>
<feature type="region of interest" description="Disordered" evidence="1">
    <location>
        <begin position="139"/>
        <end position="163"/>
    </location>
</feature>
<dbReference type="AlphaFoldDB" id="A0A2P5AXQ7"/>
<dbReference type="Proteomes" id="UP000237105">
    <property type="component" value="Unassembled WGS sequence"/>
</dbReference>
<feature type="compositionally biased region" description="Basic and acidic residues" evidence="1">
    <location>
        <begin position="37"/>
        <end position="47"/>
    </location>
</feature>
<evidence type="ECO:0000313" key="2">
    <source>
        <dbReference type="EMBL" id="PON41301.1"/>
    </source>
</evidence>
<evidence type="ECO:0000256" key="1">
    <source>
        <dbReference type="SAM" id="MobiDB-lite"/>
    </source>
</evidence>
<evidence type="ECO:0000313" key="3">
    <source>
        <dbReference type="Proteomes" id="UP000237105"/>
    </source>
</evidence>
<sequence length="207" mass="23057">MGLHLPKRRRICSLQRELWNVSGQCLVLLTRERGKRHEQSKISRADPMEPSPTTVGCGPRLNYSPRNLRLMVGSGPLTNPEIRPQPQLFPNYSILTLTLSDIICFSLSLSLSLTLAVLFSLSLSLSLSLSHPVPACRCRTQSPSRSLSPSSRQRRPLQHQPARLRPAPACTSLLDAVHSSTDLTTLQLRLATHQLRSSTARWILKLA</sequence>
<protein>
    <submittedName>
        <fullName evidence="2">Uncharacterized protein</fullName>
    </submittedName>
</protein>
<dbReference type="OrthoDB" id="10575581at2759"/>
<gene>
    <name evidence="2" type="ORF">PanWU01x14_290580</name>
</gene>
<proteinExistence type="predicted"/>
<feature type="compositionally biased region" description="Low complexity" evidence="1">
    <location>
        <begin position="141"/>
        <end position="151"/>
    </location>
</feature>
<name>A0A2P5AXQ7_PARAD</name>
<organism evidence="2 3">
    <name type="scientific">Parasponia andersonii</name>
    <name type="common">Sponia andersonii</name>
    <dbReference type="NCBI Taxonomy" id="3476"/>
    <lineage>
        <taxon>Eukaryota</taxon>
        <taxon>Viridiplantae</taxon>
        <taxon>Streptophyta</taxon>
        <taxon>Embryophyta</taxon>
        <taxon>Tracheophyta</taxon>
        <taxon>Spermatophyta</taxon>
        <taxon>Magnoliopsida</taxon>
        <taxon>eudicotyledons</taxon>
        <taxon>Gunneridae</taxon>
        <taxon>Pentapetalae</taxon>
        <taxon>rosids</taxon>
        <taxon>fabids</taxon>
        <taxon>Rosales</taxon>
        <taxon>Cannabaceae</taxon>
        <taxon>Parasponia</taxon>
    </lineage>
</organism>
<reference evidence="3" key="1">
    <citation type="submission" date="2016-06" db="EMBL/GenBank/DDBJ databases">
        <title>Parallel loss of symbiosis genes in relatives of nitrogen-fixing non-legume Parasponia.</title>
        <authorList>
            <person name="Van Velzen R."/>
            <person name="Holmer R."/>
            <person name="Bu F."/>
            <person name="Rutten L."/>
            <person name="Van Zeijl A."/>
            <person name="Liu W."/>
            <person name="Santuari L."/>
            <person name="Cao Q."/>
            <person name="Sharma T."/>
            <person name="Shen D."/>
            <person name="Roswanjaya Y."/>
            <person name="Wardhani T."/>
            <person name="Kalhor M.S."/>
            <person name="Jansen J."/>
            <person name="Van den Hoogen J."/>
            <person name="Gungor B."/>
            <person name="Hartog M."/>
            <person name="Hontelez J."/>
            <person name="Verver J."/>
            <person name="Yang W.-C."/>
            <person name="Schijlen E."/>
            <person name="Repin R."/>
            <person name="Schilthuizen M."/>
            <person name="Schranz E."/>
            <person name="Heidstra R."/>
            <person name="Miyata K."/>
            <person name="Fedorova E."/>
            <person name="Kohlen W."/>
            <person name="Bisseling T."/>
            <person name="Smit S."/>
            <person name="Geurts R."/>
        </authorList>
    </citation>
    <scope>NUCLEOTIDE SEQUENCE [LARGE SCALE GENOMIC DNA]</scope>
    <source>
        <strain evidence="3">cv. WU1-14</strain>
    </source>
</reference>